<feature type="signal peptide" evidence="1">
    <location>
        <begin position="1"/>
        <end position="28"/>
    </location>
</feature>
<evidence type="ECO:0008006" key="4">
    <source>
        <dbReference type="Google" id="ProtNLM"/>
    </source>
</evidence>
<dbReference type="Gene3D" id="2.60.40.1120">
    <property type="entry name" value="Carboxypeptidase-like, regulatory domain"/>
    <property type="match status" value="1"/>
</dbReference>
<protein>
    <recommendedName>
        <fullName evidence="4">Rhamnogalacturonan lyase domain-containing protein</fullName>
    </recommendedName>
</protein>
<evidence type="ECO:0000313" key="3">
    <source>
        <dbReference type="Proteomes" id="UP000318741"/>
    </source>
</evidence>
<evidence type="ECO:0000313" key="2">
    <source>
        <dbReference type="EMBL" id="QDT14500.1"/>
    </source>
</evidence>
<dbReference type="AlphaFoldDB" id="A0A517P543"/>
<reference evidence="2 3" key="1">
    <citation type="submission" date="2019-02" db="EMBL/GenBank/DDBJ databases">
        <title>Deep-cultivation of Planctomycetes and their phenomic and genomic characterization uncovers novel biology.</title>
        <authorList>
            <person name="Wiegand S."/>
            <person name="Jogler M."/>
            <person name="Boedeker C."/>
            <person name="Pinto D."/>
            <person name="Vollmers J."/>
            <person name="Rivas-Marin E."/>
            <person name="Kohn T."/>
            <person name="Peeters S.H."/>
            <person name="Heuer A."/>
            <person name="Rast P."/>
            <person name="Oberbeckmann S."/>
            <person name="Bunk B."/>
            <person name="Jeske O."/>
            <person name="Meyerdierks A."/>
            <person name="Storesund J.E."/>
            <person name="Kallscheuer N."/>
            <person name="Luecker S."/>
            <person name="Lage O.M."/>
            <person name="Pohl T."/>
            <person name="Merkel B.J."/>
            <person name="Hornburger P."/>
            <person name="Mueller R.-W."/>
            <person name="Bruemmer F."/>
            <person name="Labrenz M."/>
            <person name="Spormann A.M."/>
            <person name="Op den Camp H."/>
            <person name="Overmann J."/>
            <person name="Amann R."/>
            <person name="Jetten M.S.M."/>
            <person name="Mascher T."/>
            <person name="Medema M.H."/>
            <person name="Devos D.P."/>
            <person name="Kaster A.-K."/>
            <person name="Ovreas L."/>
            <person name="Rohde M."/>
            <person name="Galperin M.Y."/>
            <person name="Jogler C."/>
        </authorList>
    </citation>
    <scope>NUCLEOTIDE SEQUENCE [LARGE SCALE GENOMIC DNA]</scope>
    <source>
        <strain evidence="2 3">CA12</strain>
    </source>
</reference>
<dbReference type="KEGG" id="acaf:CA12_05740"/>
<accession>A0A517P543</accession>
<organism evidence="2 3">
    <name type="scientific">Alienimonas californiensis</name>
    <dbReference type="NCBI Taxonomy" id="2527989"/>
    <lineage>
        <taxon>Bacteria</taxon>
        <taxon>Pseudomonadati</taxon>
        <taxon>Planctomycetota</taxon>
        <taxon>Planctomycetia</taxon>
        <taxon>Planctomycetales</taxon>
        <taxon>Planctomycetaceae</taxon>
        <taxon>Alienimonas</taxon>
    </lineage>
</organism>
<dbReference type="InterPro" id="IPR008969">
    <property type="entry name" value="CarboxyPept-like_regulatory"/>
</dbReference>
<dbReference type="EMBL" id="CP036265">
    <property type="protein sequence ID" value="QDT14500.1"/>
    <property type="molecule type" value="Genomic_DNA"/>
</dbReference>
<proteinExistence type="predicted"/>
<dbReference type="InterPro" id="IPR008972">
    <property type="entry name" value="Cupredoxin"/>
</dbReference>
<evidence type="ECO:0000256" key="1">
    <source>
        <dbReference type="SAM" id="SignalP"/>
    </source>
</evidence>
<keyword evidence="1" id="KW-0732">Signal</keyword>
<gene>
    <name evidence="2" type="ORF">CA12_05740</name>
</gene>
<dbReference type="RefSeq" id="WP_145357387.1">
    <property type="nucleotide sequence ID" value="NZ_CP036265.1"/>
</dbReference>
<name>A0A517P543_9PLAN</name>
<keyword evidence="3" id="KW-1185">Reference proteome</keyword>
<sequence length="262" mass="27845" precursor="true">MLRSPRALVLSAAACAAAALLAPAPSFAAGYGDVTGKVVLDGKAPDLEPRVEKGAAVKDAEVCADQPVPNFSLVVGEKGGIANVFLYPAMPIRDIKPELKDAPQEPVVFDQKGCVFKPHAVIVRTGQPLELYNSDPVAHNVRFTSFGNPGINVTVPAGAAPGGGKGVEVEFNRAQRVPIPALCDFHPWMKANWLIVDHPYAALTDAEGNFTIEGLPAGKHRFTVWHESAGFLDQALTVEVKADGTTELGELKYKLAAFKNLK</sequence>
<dbReference type="Gene3D" id="2.60.40.420">
    <property type="entry name" value="Cupredoxins - blue copper proteins"/>
    <property type="match status" value="1"/>
</dbReference>
<dbReference type="Proteomes" id="UP000318741">
    <property type="component" value="Chromosome"/>
</dbReference>
<dbReference type="OrthoDB" id="9772097at2"/>
<dbReference type="SUPFAM" id="SSF49503">
    <property type="entry name" value="Cupredoxins"/>
    <property type="match status" value="1"/>
</dbReference>
<dbReference type="SUPFAM" id="SSF49464">
    <property type="entry name" value="Carboxypeptidase regulatory domain-like"/>
    <property type="match status" value="1"/>
</dbReference>
<feature type="chain" id="PRO_5021972155" description="Rhamnogalacturonan lyase domain-containing protein" evidence="1">
    <location>
        <begin position="29"/>
        <end position="262"/>
    </location>
</feature>